<dbReference type="Pfam" id="PF04087">
    <property type="entry name" value="DUF389"/>
    <property type="match status" value="1"/>
</dbReference>
<comment type="caution">
    <text evidence="3">The sequence shown here is derived from an EMBL/GenBank/DDBJ whole genome shotgun (WGS) entry which is preliminary data.</text>
</comment>
<evidence type="ECO:0008006" key="5">
    <source>
        <dbReference type="Google" id="ProtNLM"/>
    </source>
</evidence>
<evidence type="ECO:0000313" key="4">
    <source>
        <dbReference type="Proteomes" id="UP000646749"/>
    </source>
</evidence>
<evidence type="ECO:0000256" key="1">
    <source>
        <dbReference type="SAM" id="MobiDB-lite"/>
    </source>
</evidence>
<feature type="transmembrane region" description="Helical" evidence="2">
    <location>
        <begin position="280"/>
        <end position="302"/>
    </location>
</feature>
<protein>
    <recommendedName>
        <fullName evidence="5">DUF389 domain-containing protein</fullName>
    </recommendedName>
</protein>
<dbReference type="Proteomes" id="UP000646749">
    <property type="component" value="Unassembled WGS sequence"/>
</dbReference>
<feature type="transmembrane region" description="Helical" evidence="2">
    <location>
        <begin position="116"/>
        <end position="135"/>
    </location>
</feature>
<keyword evidence="4" id="KW-1185">Reference proteome</keyword>
<keyword evidence="2" id="KW-1133">Transmembrane helix</keyword>
<name>A0ABQ4EAL1_9ACTN</name>
<feature type="region of interest" description="Disordered" evidence="1">
    <location>
        <begin position="322"/>
        <end position="355"/>
    </location>
</feature>
<sequence>MLHLRIIVPTDRSAAVLDLLSADPAVTHVIVLPGAARMPAGDVVLCDVVREGADEVLDALRTLGVHRSGGVVGDGVDVTLSAAADRAARAAPGLGTDAVVWDEIAQKTGEETRLSVTYLLLITLATVIAGIAVLLDQPILIIGAMVVGPEFGPLAALSVALLRWRAAVIRRSLLALGVGFLTAMAVTVLSTWALTAAGLIDRSMLLAERPMTDFIWRPDALSWVVGFLAGAAGMLSVTSNRSGSLVGVLISVTTVPAAANVAVALGYGVADEALGSLVQLLINLCAIVVAGVLTLLVQRLWWQRVTSRRPAVSSRRLPAVLAPAPRSARPGPVSAGPPTETPRGEPTGTARPADE</sequence>
<proteinExistence type="predicted"/>
<keyword evidence="2" id="KW-0472">Membrane</keyword>
<reference evidence="3 4" key="1">
    <citation type="submission" date="2021-01" db="EMBL/GenBank/DDBJ databases">
        <title>Whole genome shotgun sequence of Plantactinospora endophytica NBRC 110450.</title>
        <authorList>
            <person name="Komaki H."/>
            <person name="Tamura T."/>
        </authorList>
    </citation>
    <scope>NUCLEOTIDE SEQUENCE [LARGE SCALE GENOMIC DNA]</scope>
    <source>
        <strain evidence="3 4">NBRC 110450</strain>
    </source>
</reference>
<evidence type="ECO:0000313" key="3">
    <source>
        <dbReference type="EMBL" id="GIG91700.1"/>
    </source>
</evidence>
<accession>A0ABQ4EAL1</accession>
<feature type="transmembrane region" description="Helical" evidence="2">
    <location>
        <begin position="141"/>
        <end position="162"/>
    </location>
</feature>
<keyword evidence="2" id="KW-0812">Transmembrane</keyword>
<feature type="transmembrane region" description="Helical" evidence="2">
    <location>
        <begin position="174"/>
        <end position="200"/>
    </location>
</feature>
<gene>
    <name evidence="3" type="ORF">Pen02_66360</name>
</gene>
<dbReference type="PANTHER" id="PTHR20992:SF9">
    <property type="entry name" value="AT15442P-RELATED"/>
    <property type="match status" value="1"/>
</dbReference>
<organism evidence="3 4">
    <name type="scientific">Plantactinospora endophytica</name>
    <dbReference type="NCBI Taxonomy" id="673535"/>
    <lineage>
        <taxon>Bacteria</taxon>
        <taxon>Bacillati</taxon>
        <taxon>Actinomycetota</taxon>
        <taxon>Actinomycetes</taxon>
        <taxon>Micromonosporales</taxon>
        <taxon>Micromonosporaceae</taxon>
        <taxon>Plantactinospora</taxon>
    </lineage>
</organism>
<feature type="transmembrane region" description="Helical" evidence="2">
    <location>
        <begin position="220"/>
        <end position="238"/>
    </location>
</feature>
<evidence type="ECO:0000256" key="2">
    <source>
        <dbReference type="SAM" id="Phobius"/>
    </source>
</evidence>
<feature type="transmembrane region" description="Helical" evidence="2">
    <location>
        <begin position="245"/>
        <end position="268"/>
    </location>
</feature>
<dbReference type="EMBL" id="BONW01000039">
    <property type="protein sequence ID" value="GIG91700.1"/>
    <property type="molecule type" value="Genomic_DNA"/>
</dbReference>
<dbReference type="PANTHER" id="PTHR20992">
    <property type="entry name" value="AT15442P-RELATED"/>
    <property type="match status" value="1"/>
</dbReference>
<dbReference type="InterPro" id="IPR005240">
    <property type="entry name" value="DUF389"/>
</dbReference>